<gene>
    <name evidence="3" type="ORF">COCON_G00174140</name>
</gene>
<organism evidence="3 4">
    <name type="scientific">Conger conger</name>
    <name type="common">Conger eel</name>
    <name type="synonym">Muraena conger</name>
    <dbReference type="NCBI Taxonomy" id="82655"/>
    <lineage>
        <taxon>Eukaryota</taxon>
        <taxon>Metazoa</taxon>
        <taxon>Chordata</taxon>
        <taxon>Craniata</taxon>
        <taxon>Vertebrata</taxon>
        <taxon>Euteleostomi</taxon>
        <taxon>Actinopterygii</taxon>
        <taxon>Neopterygii</taxon>
        <taxon>Teleostei</taxon>
        <taxon>Anguilliformes</taxon>
        <taxon>Congridae</taxon>
        <taxon>Conger</taxon>
    </lineage>
</organism>
<proteinExistence type="predicted"/>
<sequence length="117" mass="11915">MRSTTLGLLLLVSVRAVFNMGGAPRGGGGRTTPLSIPTTDPRQRSAHGTPAKFHNVTPNSSTPADARLSPAPLASVPSPHRDPPNAGPASDPELSVETRGTPRDVPAASGPQPSPAE</sequence>
<keyword evidence="2" id="KW-0732">Signal</keyword>
<feature type="chain" id="PRO_5040219597" evidence="2">
    <location>
        <begin position="17"/>
        <end position="117"/>
    </location>
</feature>
<comment type="caution">
    <text evidence="3">The sequence shown here is derived from an EMBL/GenBank/DDBJ whole genome shotgun (WGS) entry which is preliminary data.</text>
</comment>
<accession>A0A9Q1HRW1</accession>
<feature type="non-terminal residue" evidence="3">
    <location>
        <position position="117"/>
    </location>
</feature>
<dbReference type="Proteomes" id="UP001152803">
    <property type="component" value="Unassembled WGS sequence"/>
</dbReference>
<dbReference type="EMBL" id="JAFJMO010000013">
    <property type="protein sequence ID" value="KAJ8258402.1"/>
    <property type="molecule type" value="Genomic_DNA"/>
</dbReference>
<dbReference type="AlphaFoldDB" id="A0A9Q1HRW1"/>
<evidence type="ECO:0000313" key="3">
    <source>
        <dbReference type="EMBL" id="KAJ8258402.1"/>
    </source>
</evidence>
<evidence type="ECO:0000256" key="1">
    <source>
        <dbReference type="SAM" id="MobiDB-lite"/>
    </source>
</evidence>
<feature type="region of interest" description="Disordered" evidence="1">
    <location>
        <begin position="20"/>
        <end position="117"/>
    </location>
</feature>
<protein>
    <submittedName>
        <fullName evidence="3">Uncharacterized protein</fullName>
    </submittedName>
</protein>
<evidence type="ECO:0000256" key="2">
    <source>
        <dbReference type="SAM" id="SignalP"/>
    </source>
</evidence>
<reference evidence="3" key="1">
    <citation type="journal article" date="2023" name="Science">
        <title>Genome structures resolve the early diversification of teleost fishes.</title>
        <authorList>
            <person name="Parey E."/>
            <person name="Louis A."/>
            <person name="Montfort J."/>
            <person name="Bouchez O."/>
            <person name="Roques C."/>
            <person name="Iampietro C."/>
            <person name="Lluch J."/>
            <person name="Castinel A."/>
            <person name="Donnadieu C."/>
            <person name="Desvignes T."/>
            <person name="Floi Bucao C."/>
            <person name="Jouanno E."/>
            <person name="Wen M."/>
            <person name="Mejri S."/>
            <person name="Dirks R."/>
            <person name="Jansen H."/>
            <person name="Henkel C."/>
            <person name="Chen W.J."/>
            <person name="Zahm M."/>
            <person name="Cabau C."/>
            <person name="Klopp C."/>
            <person name="Thompson A.W."/>
            <person name="Robinson-Rechavi M."/>
            <person name="Braasch I."/>
            <person name="Lecointre G."/>
            <person name="Bobe J."/>
            <person name="Postlethwait J.H."/>
            <person name="Berthelot C."/>
            <person name="Roest Crollius H."/>
            <person name="Guiguen Y."/>
        </authorList>
    </citation>
    <scope>NUCLEOTIDE SEQUENCE</scope>
    <source>
        <strain evidence="3">Concon-B</strain>
    </source>
</reference>
<evidence type="ECO:0000313" key="4">
    <source>
        <dbReference type="Proteomes" id="UP001152803"/>
    </source>
</evidence>
<feature type="compositionally biased region" description="Low complexity" evidence="1">
    <location>
        <begin position="68"/>
        <end position="78"/>
    </location>
</feature>
<feature type="signal peptide" evidence="2">
    <location>
        <begin position="1"/>
        <end position="16"/>
    </location>
</feature>
<keyword evidence="4" id="KW-1185">Reference proteome</keyword>
<name>A0A9Q1HRW1_CONCO</name>